<keyword evidence="11" id="KW-1185">Reference proteome</keyword>
<dbReference type="AlphaFoldDB" id="A0A9D4J1C8"/>
<dbReference type="GO" id="GO:0005884">
    <property type="term" value="C:actin filament"/>
    <property type="evidence" value="ECO:0007669"/>
    <property type="project" value="TreeGrafter"/>
</dbReference>
<organism evidence="10 11">
    <name type="scientific">Dreissena polymorpha</name>
    <name type="common">Zebra mussel</name>
    <name type="synonym">Mytilus polymorpha</name>
    <dbReference type="NCBI Taxonomy" id="45954"/>
    <lineage>
        <taxon>Eukaryota</taxon>
        <taxon>Metazoa</taxon>
        <taxon>Spiralia</taxon>
        <taxon>Lophotrochozoa</taxon>
        <taxon>Mollusca</taxon>
        <taxon>Bivalvia</taxon>
        <taxon>Autobranchia</taxon>
        <taxon>Heteroconchia</taxon>
        <taxon>Euheterodonta</taxon>
        <taxon>Imparidentia</taxon>
        <taxon>Neoheterodontei</taxon>
        <taxon>Myida</taxon>
        <taxon>Dreissenoidea</taxon>
        <taxon>Dreissenidae</taxon>
        <taxon>Dreissena</taxon>
    </lineage>
</organism>
<dbReference type="InterPro" id="IPR002108">
    <property type="entry name" value="ADF-H"/>
</dbReference>
<dbReference type="EMBL" id="JAIWYP010000007">
    <property type="protein sequence ID" value="KAH3796146.1"/>
    <property type="molecule type" value="Genomic_DNA"/>
</dbReference>
<evidence type="ECO:0000313" key="11">
    <source>
        <dbReference type="Proteomes" id="UP000828390"/>
    </source>
</evidence>
<evidence type="ECO:0000256" key="5">
    <source>
        <dbReference type="ARBA" id="ARBA00038052"/>
    </source>
</evidence>
<dbReference type="PANTHER" id="PTHR10829">
    <property type="entry name" value="CORTACTIN AND DREBRIN"/>
    <property type="match status" value="1"/>
</dbReference>
<sequence length="323" mass="35458">MSTSATFENLEEFQEAATSVRNDATDDAFVIVGHVNNNPAQVAVVKVGQNVEDIADNLDNSQVMYILARYESSFDMSKTVKFVYFRWLGEEVPFTKKGKFGVVHGSIQEKFNPYHLFIETGSVDDFKIEKIQQQLEENTGKKSKVLESTQGHQMRGFTQTQLPDRGRAAKSGPQISSEGASIQIDPQVVDAISLVRSDESPVSWVVAEYQDGNPKGPLVLTGHGEGDSQDISAALADDKPMYALYRATDMVDDITTVKFVYIIWVGNSVKPMTKAKISTHKGTLEAAFGPFHVTIFATDASDISEKIIMEKVSSASGTKSNVK</sequence>
<protein>
    <recommendedName>
        <fullName evidence="8">Coactosin-like protein</fullName>
    </recommendedName>
</protein>
<dbReference type="SUPFAM" id="SSF55753">
    <property type="entry name" value="Actin depolymerizing proteins"/>
    <property type="match status" value="2"/>
</dbReference>
<comment type="subunit">
    <text evidence="7">Interacts with 5-lipoxygenase (ALOX5/5LO) in a calcium-independent manner. Binds to F-actin with a stoichiometry of 1:2.</text>
</comment>
<dbReference type="SMART" id="SM00102">
    <property type="entry name" value="ADF"/>
    <property type="match status" value="2"/>
</dbReference>
<dbReference type="GO" id="GO:0051015">
    <property type="term" value="F:actin filament binding"/>
    <property type="evidence" value="ECO:0007669"/>
    <property type="project" value="TreeGrafter"/>
</dbReference>
<dbReference type="PROSITE" id="PS51263">
    <property type="entry name" value="ADF_H"/>
    <property type="match status" value="2"/>
</dbReference>
<evidence type="ECO:0000256" key="8">
    <source>
        <dbReference type="ARBA" id="ARBA00068121"/>
    </source>
</evidence>
<gene>
    <name evidence="10" type="ORF">DPMN_149713</name>
</gene>
<comment type="similarity">
    <text evidence="5">Belongs to the actin-binding proteins ADF family. Coactosin subfamily.</text>
</comment>
<reference evidence="10" key="1">
    <citation type="journal article" date="2019" name="bioRxiv">
        <title>The Genome of the Zebra Mussel, Dreissena polymorpha: A Resource for Invasive Species Research.</title>
        <authorList>
            <person name="McCartney M.A."/>
            <person name="Auch B."/>
            <person name="Kono T."/>
            <person name="Mallez S."/>
            <person name="Zhang Y."/>
            <person name="Obille A."/>
            <person name="Becker A."/>
            <person name="Abrahante J.E."/>
            <person name="Garbe J."/>
            <person name="Badalamenti J.P."/>
            <person name="Herman A."/>
            <person name="Mangelson H."/>
            <person name="Liachko I."/>
            <person name="Sullivan S."/>
            <person name="Sone E.D."/>
            <person name="Koren S."/>
            <person name="Silverstein K.A.T."/>
            <person name="Beckman K.B."/>
            <person name="Gohl D.M."/>
        </authorList>
    </citation>
    <scope>NUCLEOTIDE SEQUENCE</scope>
    <source>
        <strain evidence="10">Duluth1</strain>
        <tissue evidence="10">Whole animal</tissue>
    </source>
</reference>
<comment type="caution">
    <text evidence="10">The sequence shown here is derived from an EMBL/GenBank/DDBJ whole genome shotgun (WGS) entry which is preliminary data.</text>
</comment>
<dbReference type="PANTHER" id="PTHR10829:SF56">
    <property type="entry name" value="ADF-H DOMAIN-CONTAINING PROTEIN"/>
    <property type="match status" value="1"/>
</dbReference>
<dbReference type="FunFam" id="3.40.20.10:FF:000018">
    <property type="entry name" value="Coactosin-like 1"/>
    <property type="match status" value="2"/>
</dbReference>
<comment type="function">
    <text evidence="6">Binds to F-actin in a calcium-independent manner. Has no direct effect on actin depolymerization. Acts as a chaperone for ALOX5 (5LO), influencing both its stability and activity in leukotrienes synthesis.</text>
</comment>
<keyword evidence="2" id="KW-0963">Cytoplasm</keyword>
<keyword evidence="4" id="KW-0206">Cytoskeleton</keyword>
<evidence type="ECO:0000259" key="9">
    <source>
        <dbReference type="PROSITE" id="PS51263"/>
    </source>
</evidence>
<evidence type="ECO:0000256" key="7">
    <source>
        <dbReference type="ARBA" id="ARBA00062335"/>
    </source>
</evidence>
<evidence type="ECO:0000313" key="10">
    <source>
        <dbReference type="EMBL" id="KAH3796146.1"/>
    </source>
</evidence>
<evidence type="ECO:0000256" key="4">
    <source>
        <dbReference type="ARBA" id="ARBA00023212"/>
    </source>
</evidence>
<evidence type="ECO:0000256" key="3">
    <source>
        <dbReference type="ARBA" id="ARBA00023203"/>
    </source>
</evidence>
<dbReference type="GO" id="GO:0030833">
    <property type="term" value="P:regulation of actin filament polymerization"/>
    <property type="evidence" value="ECO:0007669"/>
    <property type="project" value="TreeGrafter"/>
</dbReference>
<dbReference type="GO" id="GO:0030427">
    <property type="term" value="C:site of polarized growth"/>
    <property type="evidence" value="ECO:0007669"/>
    <property type="project" value="TreeGrafter"/>
</dbReference>
<dbReference type="Proteomes" id="UP000828390">
    <property type="component" value="Unassembled WGS sequence"/>
</dbReference>
<dbReference type="CDD" id="cd11282">
    <property type="entry name" value="ADF_coactosin_like"/>
    <property type="match status" value="1"/>
</dbReference>
<dbReference type="GO" id="GO:0030864">
    <property type="term" value="C:cortical actin cytoskeleton"/>
    <property type="evidence" value="ECO:0007669"/>
    <property type="project" value="TreeGrafter"/>
</dbReference>
<evidence type="ECO:0000256" key="2">
    <source>
        <dbReference type="ARBA" id="ARBA00022490"/>
    </source>
</evidence>
<feature type="domain" description="ADF-H" evidence="9">
    <location>
        <begin position="179"/>
        <end position="313"/>
    </location>
</feature>
<reference evidence="10" key="2">
    <citation type="submission" date="2020-11" db="EMBL/GenBank/DDBJ databases">
        <authorList>
            <person name="McCartney M.A."/>
            <person name="Auch B."/>
            <person name="Kono T."/>
            <person name="Mallez S."/>
            <person name="Becker A."/>
            <person name="Gohl D.M."/>
            <person name="Silverstein K.A.T."/>
            <person name="Koren S."/>
            <person name="Bechman K.B."/>
            <person name="Herman A."/>
            <person name="Abrahante J.E."/>
            <person name="Garbe J."/>
        </authorList>
    </citation>
    <scope>NUCLEOTIDE SEQUENCE</scope>
    <source>
        <strain evidence="10">Duluth1</strain>
        <tissue evidence="10">Whole animal</tissue>
    </source>
</reference>
<proteinExistence type="inferred from homology"/>
<dbReference type="InterPro" id="IPR029006">
    <property type="entry name" value="ADF-H/Gelsolin-like_dom_sf"/>
</dbReference>
<dbReference type="OrthoDB" id="20822at2759"/>
<name>A0A9D4J1C8_DREPO</name>
<accession>A0A9D4J1C8</accession>
<dbReference type="Pfam" id="PF00241">
    <property type="entry name" value="Cofilin_ADF"/>
    <property type="match status" value="2"/>
</dbReference>
<evidence type="ECO:0000256" key="6">
    <source>
        <dbReference type="ARBA" id="ARBA00058385"/>
    </source>
</evidence>
<feature type="domain" description="ADF-H" evidence="9">
    <location>
        <begin position="4"/>
        <end position="136"/>
    </location>
</feature>
<keyword evidence="3" id="KW-0009">Actin-binding</keyword>
<evidence type="ECO:0000256" key="1">
    <source>
        <dbReference type="ARBA" id="ARBA00004245"/>
    </source>
</evidence>
<comment type="subcellular location">
    <subcellularLocation>
        <location evidence="1">Cytoplasm</location>
        <location evidence="1">Cytoskeleton</location>
    </subcellularLocation>
</comment>
<dbReference type="Gene3D" id="3.40.20.10">
    <property type="entry name" value="Severin"/>
    <property type="match status" value="2"/>
</dbReference>